<dbReference type="InterPro" id="IPR036388">
    <property type="entry name" value="WH-like_DNA-bd_sf"/>
</dbReference>
<dbReference type="InterPro" id="IPR036390">
    <property type="entry name" value="WH_DNA-bd_sf"/>
</dbReference>
<dbReference type="InterPro" id="IPR028978">
    <property type="entry name" value="Chorismate_lyase_/UTRA_dom_sf"/>
</dbReference>
<keyword evidence="6" id="KW-1185">Reference proteome</keyword>
<feature type="domain" description="HTH gntR-type" evidence="4">
    <location>
        <begin position="16"/>
        <end position="84"/>
    </location>
</feature>
<organism evidence="5 6">
    <name type="scientific">Nonomuraea terrae</name>
    <dbReference type="NCBI Taxonomy" id="2530383"/>
    <lineage>
        <taxon>Bacteria</taxon>
        <taxon>Bacillati</taxon>
        <taxon>Actinomycetota</taxon>
        <taxon>Actinomycetes</taxon>
        <taxon>Streptosporangiales</taxon>
        <taxon>Streptosporangiaceae</taxon>
        <taxon>Nonomuraea</taxon>
    </lineage>
</organism>
<dbReference type="SMART" id="SM00345">
    <property type="entry name" value="HTH_GNTR"/>
    <property type="match status" value="1"/>
</dbReference>
<dbReference type="InterPro" id="IPR011663">
    <property type="entry name" value="UTRA"/>
</dbReference>
<keyword evidence="1" id="KW-0805">Transcription regulation</keyword>
<dbReference type="Pfam" id="PF00392">
    <property type="entry name" value="GntR"/>
    <property type="match status" value="1"/>
</dbReference>
<protein>
    <submittedName>
        <fullName evidence="5">GntR family transcriptional regulator</fullName>
    </submittedName>
</protein>
<dbReference type="InterPro" id="IPR050679">
    <property type="entry name" value="Bact_HTH_transcr_reg"/>
</dbReference>
<keyword evidence="2" id="KW-0238">DNA-binding</keyword>
<dbReference type="Pfam" id="PF07702">
    <property type="entry name" value="UTRA"/>
    <property type="match status" value="1"/>
</dbReference>
<dbReference type="EMBL" id="SMKQ01000045">
    <property type="protein sequence ID" value="TDD47536.1"/>
    <property type="molecule type" value="Genomic_DNA"/>
</dbReference>
<proteinExistence type="predicted"/>
<dbReference type="AlphaFoldDB" id="A0A4R4YQU2"/>
<evidence type="ECO:0000313" key="6">
    <source>
        <dbReference type="Proteomes" id="UP000295302"/>
    </source>
</evidence>
<dbReference type="GO" id="GO:0003700">
    <property type="term" value="F:DNA-binding transcription factor activity"/>
    <property type="evidence" value="ECO:0007669"/>
    <property type="project" value="InterPro"/>
</dbReference>
<reference evidence="5 6" key="1">
    <citation type="submission" date="2019-03" db="EMBL/GenBank/DDBJ databases">
        <title>Draft genome sequences of novel Actinobacteria.</title>
        <authorList>
            <person name="Sahin N."/>
            <person name="Ay H."/>
            <person name="Saygin H."/>
        </authorList>
    </citation>
    <scope>NUCLEOTIDE SEQUENCE [LARGE SCALE GENOMIC DNA]</scope>
    <source>
        <strain evidence="5 6">CH32</strain>
    </source>
</reference>
<dbReference type="Gene3D" id="3.40.1410.10">
    <property type="entry name" value="Chorismate lyase-like"/>
    <property type="match status" value="1"/>
</dbReference>
<comment type="caution">
    <text evidence="5">The sequence shown here is derived from an EMBL/GenBank/DDBJ whole genome shotgun (WGS) entry which is preliminary data.</text>
</comment>
<dbReference type="SUPFAM" id="SSF64288">
    <property type="entry name" value="Chorismate lyase-like"/>
    <property type="match status" value="1"/>
</dbReference>
<dbReference type="SMART" id="SM00866">
    <property type="entry name" value="UTRA"/>
    <property type="match status" value="1"/>
</dbReference>
<evidence type="ECO:0000256" key="2">
    <source>
        <dbReference type="ARBA" id="ARBA00023125"/>
    </source>
</evidence>
<evidence type="ECO:0000259" key="4">
    <source>
        <dbReference type="PROSITE" id="PS50949"/>
    </source>
</evidence>
<dbReference type="Proteomes" id="UP000295302">
    <property type="component" value="Unassembled WGS sequence"/>
</dbReference>
<name>A0A4R4YQU2_9ACTN</name>
<gene>
    <name evidence="5" type="ORF">E1286_17295</name>
</gene>
<dbReference type="PANTHER" id="PTHR44846:SF1">
    <property type="entry name" value="MANNOSYL-D-GLYCERATE TRANSPORT_METABOLISM SYSTEM REPRESSOR MNGR-RELATED"/>
    <property type="match status" value="1"/>
</dbReference>
<keyword evidence="3" id="KW-0804">Transcription</keyword>
<dbReference type="Gene3D" id="1.10.10.10">
    <property type="entry name" value="Winged helix-like DNA-binding domain superfamily/Winged helix DNA-binding domain"/>
    <property type="match status" value="1"/>
</dbReference>
<dbReference type="GO" id="GO:0003677">
    <property type="term" value="F:DNA binding"/>
    <property type="evidence" value="ECO:0007669"/>
    <property type="project" value="UniProtKB-KW"/>
</dbReference>
<accession>A0A4R4YQU2</accession>
<evidence type="ECO:0000256" key="3">
    <source>
        <dbReference type="ARBA" id="ARBA00023163"/>
    </source>
</evidence>
<evidence type="ECO:0000256" key="1">
    <source>
        <dbReference type="ARBA" id="ARBA00023015"/>
    </source>
</evidence>
<dbReference type="PRINTS" id="PR00035">
    <property type="entry name" value="HTHGNTR"/>
</dbReference>
<dbReference type="OrthoDB" id="4338617at2"/>
<dbReference type="InterPro" id="IPR000524">
    <property type="entry name" value="Tscrpt_reg_HTH_GntR"/>
</dbReference>
<dbReference type="CDD" id="cd07377">
    <property type="entry name" value="WHTH_GntR"/>
    <property type="match status" value="1"/>
</dbReference>
<dbReference type="PROSITE" id="PS50949">
    <property type="entry name" value="HTH_GNTR"/>
    <property type="match status" value="1"/>
</dbReference>
<dbReference type="SUPFAM" id="SSF46785">
    <property type="entry name" value="Winged helix' DNA-binding domain"/>
    <property type="match status" value="1"/>
</dbReference>
<dbReference type="PANTHER" id="PTHR44846">
    <property type="entry name" value="MANNOSYL-D-GLYCERATE TRANSPORT/METABOLISM SYSTEM REPRESSOR MNGR-RELATED"/>
    <property type="match status" value="1"/>
</dbReference>
<evidence type="ECO:0000313" key="5">
    <source>
        <dbReference type="EMBL" id="TDD47536.1"/>
    </source>
</evidence>
<sequence length="254" mass="28502">MIYQQEKYLGMSEDGLPLHVRTRRALEARIRGGQWGPGTRIPTEAELCQEFGVSRITVQRALRDLADAGLIVRFRKRGSFVAQAVGRHNLLRFTGLLIQGPETHGDHRVVSAQVLPAHKARLRLPGVPGEEAVVQMERHKLGPDGAVLNTELHVLPFRLAPDLLEQPLGPLTTHAYLRDRGVELVRARLYVEPYALGEAEAELFGLPAGTPVFRWLRETWTRRGEIAELLEEVVPPRSERFYVETDLGGPPDRP</sequence>
<dbReference type="GO" id="GO:0045892">
    <property type="term" value="P:negative regulation of DNA-templated transcription"/>
    <property type="evidence" value="ECO:0007669"/>
    <property type="project" value="TreeGrafter"/>
</dbReference>